<keyword evidence="1" id="KW-0472">Membrane</keyword>
<keyword evidence="3" id="KW-1185">Reference proteome</keyword>
<gene>
    <name evidence="2" type="ORF">D4A47_13195</name>
</gene>
<sequence length="163" mass="18068">MFRNPASFLKAFFGFFTAFGAVFLAIGLGVGFTAPDGIIFLLAFGLVGLTFLLVGIIGLAVLARKARLRRWLLENGRALNADYDGCGLHTSVAMNGRHPYVVHCHYTDSATRTIYNFRSEGLWFNPASLLEGRRTVRVLVHPDDYRKYYVDLGDLANGYKVVG</sequence>
<dbReference type="EMBL" id="RCHT01000046">
    <property type="protein sequence ID" value="RLL07639.1"/>
    <property type="molecule type" value="Genomic_DNA"/>
</dbReference>
<feature type="transmembrane region" description="Helical" evidence="1">
    <location>
        <begin position="12"/>
        <end position="32"/>
    </location>
</feature>
<protein>
    <recommendedName>
        <fullName evidence="4">DUF3592 domain-containing protein</fullName>
    </recommendedName>
</protein>
<dbReference type="RefSeq" id="WP_121587634.1">
    <property type="nucleotide sequence ID" value="NZ_RCHT01000046.1"/>
</dbReference>
<proteinExistence type="predicted"/>
<accession>A0A498CL48</accession>
<evidence type="ECO:0000313" key="2">
    <source>
        <dbReference type="EMBL" id="RLL07639.1"/>
    </source>
</evidence>
<keyword evidence="1" id="KW-1133">Transmembrane helix</keyword>
<dbReference type="AlphaFoldDB" id="A0A498CL48"/>
<comment type="caution">
    <text evidence="2">The sequence shown here is derived from an EMBL/GenBank/DDBJ whole genome shotgun (WGS) entry which is preliminary data.</text>
</comment>
<dbReference type="Proteomes" id="UP000276301">
    <property type="component" value="Unassembled WGS sequence"/>
</dbReference>
<evidence type="ECO:0008006" key="4">
    <source>
        <dbReference type="Google" id="ProtNLM"/>
    </source>
</evidence>
<reference evidence="2 3" key="1">
    <citation type="submission" date="2018-10" db="EMBL/GenBank/DDBJ databases">
        <title>Anaerotruncus faecis sp. nov., isolated from human feces.</title>
        <authorList>
            <person name="Wang Y.-J."/>
        </authorList>
    </citation>
    <scope>NUCLEOTIDE SEQUENCE [LARGE SCALE GENOMIC DNA]</scope>
    <source>
        <strain evidence="2 3">22A2-44</strain>
    </source>
</reference>
<evidence type="ECO:0000313" key="3">
    <source>
        <dbReference type="Proteomes" id="UP000276301"/>
    </source>
</evidence>
<feature type="transmembrane region" description="Helical" evidence="1">
    <location>
        <begin position="38"/>
        <end position="63"/>
    </location>
</feature>
<name>A0A498CL48_9FIRM</name>
<evidence type="ECO:0000256" key="1">
    <source>
        <dbReference type="SAM" id="Phobius"/>
    </source>
</evidence>
<organism evidence="2 3">
    <name type="scientific">Anaerotruncus massiliensis</name>
    <name type="common">ex Liu et al. 2021</name>
    <dbReference type="NCBI Taxonomy" id="2321404"/>
    <lineage>
        <taxon>Bacteria</taxon>
        <taxon>Bacillati</taxon>
        <taxon>Bacillota</taxon>
        <taxon>Clostridia</taxon>
        <taxon>Eubacteriales</taxon>
        <taxon>Oscillospiraceae</taxon>
        <taxon>Anaerotruncus</taxon>
    </lineage>
</organism>
<keyword evidence="1" id="KW-0812">Transmembrane</keyword>